<dbReference type="AlphaFoldDB" id="A0A0E9VV45"/>
<proteinExistence type="predicted"/>
<sequence length="24" mass="2816">MEISQNVFRSLIRYSKTPPHNLGK</sequence>
<protein>
    <submittedName>
        <fullName evidence="1">Uncharacterized protein</fullName>
    </submittedName>
</protein>
<name>A0A0E9VV45_ANGAN</name>
<dbReference type="EMBL" id="GBXM01026690">
    <property type="protein sequence ID" value="JAH81887.1"/>
    <property type="molecule type" value="Transcribed_RNA"/>
</dbReference>
<accession>A0A0E9VV45</accession>
<reference evidence="1" key="2">
    <citation type="journal article" date="2015" name="Fish Shellfish Immunol.">
        <title>Early steps in the European eel (Anguilla anguilla)-Vibrio vulnificus interaction in the gills: Role of the RtxA13 toxin.</title>
        <authorList>
            <person name="Callol A."/>
            <person name="Pajuelo D."/>
            <person name="Ebbesson L."/>
            <person name="Teles M."/>
            <person name="MacKenzie S."/>
            <person name="Amaro C."/>
        </authorList>
    </citation>
    <scope>NUCLEOTIDE SEQUENCE</scope>
</reference>
<organism evidence="1">
    <name type="scientific">Anguilla anguilla</name>
    <name type="common">European freshwater eel</name>
    <name type="synonym">Muraena anguilla</name>
    <dbReference type="NCBI Taxonomy" id="7936"/>
    <lineage>
        <taxon>Eukaryota</taxon>
        <taxon>Metazoa</taxon>
        <taxon>Chordata</taxon>
        <taxon>Craniata</taxon>
        <taxon>Vertebrata</taxon>
        <taxon>Euteleostomi</taxon>
        <taxon>Actinopterygii</taxon>
        <taxon>Neopterygii</taxon>
        <taxon>Teleostei</taxon>
        <taxon>Anguilliformes</taxon>
        <taxon>Anguillidae</taxon>
        <taxon>Anguilla</taxon>
    </lineage>
</organism>
<evidence type="ECO:0000313" key="1">
    <source>
        <dbReference type="EMBL" id="JAH81887.1"/>
    </source>
</evidence>
<reference evidence="1" key="1">
    <citation type="submission" date="2014-11" db="EMBL/GenBank/DDBJ databases">
        <authorList>
            <person name="Amaro Gonzalez C."/>
        </authorList>
    </citation>
    <scope>NUCLEOTIDE SEQUENCE</scope>
</reference>